<evidence type="ECO:0000313" key="2">
    <source>
        <dbReference type="EMBL" id="MBX8645043.1"/>
    </source>
</evidence>
<dbReference type="EMBL" id="JAHEAC010000153">
    <property type="protein sequence ID" value="MBX8645043.1"/>
    <property type="molecule type" value="Genomic_DNA"/>
</dbReference>
<gene>
    <name evidence="2" type="ORF">KIY12_10070</name>
</gene>
<sequence>MYYNPDTSVVYTGPVGGQSSSNSDGGFDNNYIMAIVVPTVLLALTIPASIAIIIILVTKKGGMHILDAQSGTQRTVCDLVKVSEQLITVWRGGGERGREALHVYGKAPN</sequence>
<feature type="transmembrane region" description="Helical" evidence="1">
    <location>
        <begin position="31"/>
        <end position="57"/>
    </location>
</feature>
<name>A0A8J7YQN4_9ARCH</name>
<accession>A0A8J7YQN4</accession>
<evidence type="ECO:0000256" key="1">
    <source>
        <dbReference type="SAM" id="Phobius"/>
    </source>
</evidence>
<keyword evidence="1" id="KW-0472">Membrane</keyword>
<keyword evidence="1" id="KW-0812">Transmembrane</keyword>
<reference evidence="2" key="1">
    <citation type="submission" date="2021-05" db="EMBL/GenBank/DDBJ databases">
        <title>Genomic insights into ecological role and evolution of a novel Thermoplasmata order Candidatus Sysuiplasmatales.</title>
        <authorList>
            <person name="Yuan Y."/>
        </authorList>
    </citation>
    <scope>NUCLEOTIDE SEQUENCE</scope>
    <source>
        <strain evidence="2">TUT19-bin139</strain>
    </source>
</reference>
<keyword evidence="1" id="KW-1133">Transmembrane helix</keyword>
<dbReference type="AlphaFoldDB" id="A0A8J7YQN4"/>
<protein>
    <submittedName>
        <fullName evidence="2">Uncharacterized protein</fullName>
    </submittedName>
</protein>
<comment type="caution">
    <text evidence="2">The sequence shown here is derived from an EMBL/GenBank/DDBJ whole genome shotgun (WGS) entry which is preliminary data.</text>
</comment>
<evidence type="ECO:0000313" key="3">
    <source>
        <dbReference type="Proteomes" id="UP000750197"/>
    </source>
</evidence>
<organism evidence="2 3">
    <name type="scientific">Candidatus Sysuiplasma superficiale</name>
    <dbReference type="NCBI Taxonomy" id="2823368"/>
    <lineage>
        <taxon>Archaea</taxon>
        <taxon>Methanobacteriati</taxon>
        <taxon>Thermoplasmatota</taxon>
        <taxon>Thermoplasmata</taxon>
        <taxon>Candidatus Sysuiplasmatales</taxon>
        <taxon>Candidatus Sysuiplasmataceae</taxon>
        <taxon>Candidatus Sysuiplasma</taxon>
    </lineage>
</organism>
<proteinExistence type="predicted"/>
<dbReference type="Proteomes" id="UP000750197">
    <property type="component" value="Unassembled WGS sequence"/>
</dbReference>